<reference evidence="1 2" key="1">
    <citation type="submission" date="2020-05" db="EMBL/GenBank/DDBJ databases">
        <title>Vigna angularis (adzuki bean) Var. LongXiaoDou No. 4 denovo assembly.</title>
        <authorList>
            <person name="Xiang H."/>
        </authorList>
    </citation>
    <scope>NUCLEOTIDE SEQUENCE [LARGE SCALE GENOMIC DNA]</scope>
    <source>
        <tissue evidence="1">Leaf</tissue>
    </source>
</reference>
<gene>
    <name evidence="1" type="ORF">HKW66_Vig0207850</name>
</gene>
<accession>A0A8T0JGN4</accession>
<name>A0A8T0JGN4_PHAAN</name>
<organism evidence="1 2">
    <name type="scientific">Phaseolus angularis</name>
    <name type="common">Azuki bean</name>
    <name type="synonym">Vigna angularis</name>
    <dbReference type="NCBI Taxonomy" id="3914"/>
    <lineage>
        <taxon>Eukaryota</taxon>
        <taxon>Viridiplantae</taxon>
        <taxon>Streptophyta</taxon>
        <taxon>Embryophyta</taxon>
        <taxon>Tracheophyta</taxon>
        <taxon>Spermatophyta</taxon>
        <taxon>Magnoliopsida</taxon>
        <taxon>eudicotyledons</taxon>
        <taxon>Gunneridae</taxon>
        <taxon>Pentapetalae</taxon>
        <taxon>rosids</taxon>
        <taxon>fabids</taxon>
        <taxon>Fabales</taxon>
        <taxon>Fabaceae</taxon>
        <taxon>Papilionoideae</taxon>
        <taxon>50 kb inversion clade</taxon>
        <taxon>NPAAA clade</taxon>
        <taxon>indigoferoid/millettioid clade</taxon>
        <taxon>Phaseoleae</taxon>
        <taxon>Vigna</taxon>
    </lineage>
</organism>
<comment type="caution">
    <text evidence="1">The sequence shown here is derived from an EMBL/GenBank/DDBJ whole genome shotgun (WGS) entry which is preliminary data.</text>
</comment>
<proteinExistence type="predicted"/>
<protein>
    <submittedName>
        <fullName evidence="1">Uncharacterized protein</fullName>
    </submittedName>
</protein>
<evidence type="ECO:0000313" key="1">
    <source>
        <dbReference type="EMBL" id="KAG2372346.1"/>
    </source>
</evidence>
<dbReference type="EMBL" id="JABFOF010000011">
    <property type="protein sequence ID" value="KAG2372346.1"/>
    <property type="molecule type" value="Genomic_DNA"/>
</dbReference>
<dbReference type="AlphaFoldDB" id="A0A8T0JGN4"/>
<dbReference type="Proteomes" id="UP000743370">
    <property type="component" value="Unassembled WGS sequence"/>
</dbReference>
<sequence length="185" mass="21169">MFTKELQEEKIKQGKMNMTLVTSVIVVAFSIKALLGEAGAAPEQIVDTSGKLIYYSLLTNIDDIRNSSALKFQGFKDYSANRRIYIPHHGNEMQNLIVKHKTYLLDDLWITCLDGKNSRPRQPTKPYHRPSTLVPQPTPYTYSVNDPTIACKTQYTNKVSTDTHYWDNDTLTSAAQQRRFAQRTH</sequence>
<evidence type="ECO:0000313" key="2">
    <source>
        <dbReference type="Proteomes" id="UP000743370"/>
    </source>
</evidence>